<feature type="compositionally biased region" description="Basic residues" evidence="1">
    <location>
        <begin position="323"/>
        <end position="332"/>
    </location>
</feature>
<gene>
    <name evidence="2" type="ORF">AVDCRST_MAG12-383</name>
</gene>
<feature type="compositionally biased region" description="Basic and acidic residues" evidence="1">
    <location>
        <begin position="369"/>
        <end position="385"/>
    </location>
</feature>
<evidence type="ECO:0000256" key="1">
    <source>
        <dbReference type="SAM" id="MobiDB-lite"/>
    </source>
</evidence>
<feature type="compositionally biased region" description="Basic and acidic residues" evidence="1">
    <location>
        <begin position="181"/>
        <end position="201"/>
    </location>
</feature>
<protein>
    <submittedName>
        <fullName evidence="2">Response regulator</fullName>
    </submittedName>
</protein>
<reference evidence="2" key="1">
    <citation type="submission" date="2020-02" db="EMBL/GenBank/DDBJ databases">
        <authorList>
            <person name="Meier V. D."/>
        </authorList>
    </citation>
    <scope>NUCLEOTIDE SEQUENCE</scope>
    <source>
        <strain evidence="2">AVDCRST_MAG12</strain>
    </source>
</reference>
<proteinExistence type="predicted"/>
<feature type="compositionally biased region" description="Gly residues" evidence="1">
    <location>
        <begin position="147"/>
        <end position="164"/>
    </location>
</feature>
<feature type="compositionally biased region" description="Basic and acidic residues" evidence="1">
    <location>
        <begin position="47"/>
        <end position="57"/>
    </location>
</feature>
<feature type="non-terminal residue" evidence="2">
    <location>
        <position position="385"/>
    </location>
</feature>
<feature type="compositionally biased region" description="Basic and acidic residues" evidence="1">
    <location>
        <begin position="294"/>
        <end position="305"/>
    </location>
</feature>
<accession>A0A6J4R7Y7</accession>
<feature type="compositionally biased region" description="Basic residues" evidence="1">
    <location>
        <begin position="268"/>
        <end position="285"/>
    </location>
</feature>
<feature type="compositionally biased region" description="Basic and acidic residues" evidence="1">
    <location>
        <begin position="73"/>
        <end position="82"/>
    </location>
</feature>
<sequence length="385" mass="40870">ENLDEERGGRGGVQVLRGSLCALFRAGPGGGPAGGAHRPQLSDGDEDRGPSRARRGEALGALLRPAAQGCRVLEQRLQDVHPLRRRRHRGEEEGEDRGLDQPAARGALRCSHREPGGVAAGEGPKDGPVREQGASRVEEPYPDPLRAGGGDHAPHGLPGGDGPGDPGPRRALGRQGPSRWPEGRGDTAPLEDLRPRPDGRGLSHRPWPGRGGGGPRTAQRALVRPRAGGGPAGRGQGMRAVGGPLAEGRVAGGLAPGARQPRPEGHPRARGPRGPRLRRDHRRQVPLHLPPLRGGREGGRGDGRTSRPGARGHQGPHAGSPPARHRQARRLQPHPGQARQPHRRGARGDQARPEARLRPPLPRGALQAHRRDGRQPPREARRLGL</sequence>
<feature type="non-terminal residue" evidence="2">
    <location>
        <position position="1"/>
    </location>
</feature>
<evidence type="ECO:0000313" key="2">
    <source>
        <dbReference type="EMBL" id="CAA9466790.1"/>
    </source>
</evidence>
<feature type="region of interest" description="Disordered" evidence="1">
    <location>
        <begin position="24"/>
        <end position="385"/>
    </location>
</feature>
<feature type="compositionally biased region" description="Gly residues" evidence="1">
    <location>
        <begin position="227"/>
        <end position="236"/>
    </location>
</feature>
<feature type="compositionally biased region" description="Basic and acidic residues" evidence="1">
    <location>
        <begin position="346"/>
        <end position="357"/>
    </location>
</feature>
<name>A0A6J4R7Y7_9ACTN</name>
<dbReference type="AlphaFoldDB" id="A0A6J4R7Y7"/>
<organism evidence="2">
    <name type="scientific">uncultured Rubrobacteraceae bacterium</name>
    <dbReference type="NCBI Taxonomy" id="349277"/>
    <lineage>
        <taxon>Bacteria</taxon>
        <taxon>Bacillati</taxon>
        <taxon>Actinomycetota</taxon>
        <taxon>Rubrobacteria</taxon>
        <taxon>Rubrobacterales</taxon>
        <taxon>Rubrobacteraceae</taxon>
        <taxon>environmental samples</taxon>
    </lineage>
</organism>
<dbReference type="EMBL" id="CADCVK010000064">
    <property type="protein sequence ID" value="CAA9466790.1"/>
    <property type="molecule type" value="Genomic_DNA"/>
</dbReference>